<dbReference type="Gene3D" id="1.20.5.270">
    <property type="entry name" value="Ubiquinol cytochrome reductase, transmembrane domain"/>
    <property type="match status" value="1"/>
</dbReference>
<sequence length="271" mass="29195">MASKAVTSSRTWFTSAPLGAPKSFKGPIPSASPAKAPLLSSSIRASVIGGKVSARTSFTARPGSVVQQRFYAARPSVSAIGANENPFAPPKDQEAYKAKDYDENGSRTFAYFMMGTYSFIGAAAAKNLVTNYLVHFSASADVLALAKVEVDMASIPEGKNAVIKWRGKPVFVRHRTEDEIAEANSVQMSELRDPETDADRTKKPEWLVMMGVCTHLGCVPIGEAGEYGGWFCPCHGSHYDISGRIRKGPAPLNLEIPQYDFNEGEGKIVIG</sequence>
<keyword evidence="13" id="KW-0679">Respiratory chain</keyword>
<keyword evidence="13" id="KW-0496">Mitochondrion</keyword>
<keyword evidence="17" id="KW-1185">Reference proteome</keyword>
<keyword evidence="8" id="KW-0411">Iron-sulfur</keyword>
<evidence type="ECO:0000256" key="5">
    <source>
        <dbReference type="ARBA" id="ARBA00022723"/>
    </source>
</evidence>
<evidence type="ECO:0000256" key="8">
    <source>
        <dbReference type="ARBA" id="ARBA00023014"/>
    </source>
</evidence>
<dbReference type="GO" id="GO:0008121">
    <property type="term" value="F:quinol-cytochrome-c reductase activity"/>
    <property type="evidence" value="ECO:0007669"/>
    <property type="project" value="UniProtKB-EC"/>
</dbReference>
<evidence type="ECO:0000256" key="3">
    <source>
        <dbReference type="ARBA" id="ARBA00022692"/>
    </source>
</evidence>
<feature type="region of interest" description="Disordered" evidence="14">
    <location>
        <begin position="1"/>
        <end position="31"/>
    </location>
</feature>
<protein>
    <recommendedName>
        <fullName evidence="11 12">Cytochrome b-c1 complex subunit Rieske, mitochondrial</fullName>
        <ecNumber evidence="12">7.1.1.8</ecNumber>
    </recommendedName>
</protein>
<keyword evidence="4" id="KW-0001">2Fe-2S</keyword>
<keyword evidence="12" id="KW-0249">Electron transport</keyword>
<dbReference type="PANTHER" id="PTHR10134">
    <property type="entry name" value="CYTOCHROME B-C1 COMPLEX SUBUNIT RIESKE, MITOCHONDRIAL"/>
    <property type="match status" value="1"/>
</dbReference>
<gene>
    <name evidence="16" type="primary">FES1_1</name>
    <name evidence="16" type="ORF">HK097_007707</name>
</gene>
<dbReference type="PRINTS" id="PR00162">
    <property type="entry name" value="RIESKE"/>
</dbReference>
<evidence type="ECO:0000259" key="15">
    <source>
        <dbReference type="PROSITE" id="PS51296"/>
    </source>
</evidence>
<dbReference type="FunFam" id="2.102.10.10:FF:000001">
    <property type="entry name" value="Cytochrome b-c1 complex subunit Rieske, mitochondrial"/>
    <property type="match status" value="1"/>
</dbReference>
<evidence type="ECO:0000256" key="9">
    <source>
        <dbReference type="ARBA" id="ARBA00023136"/>
    </source>
</evidence>
<feature type="domain" description="Rieske" evidence="15">
    <location>
        <begin position="183"/>
        <end position="268"/>
    </location>
</feature>
<evidence type="ECO:0000256" key="2">
    <source>
        <dbReference type="ARBA" id="ARBA00010651"/>
    </source>
</evidence>
<comment type="similarity">
    <text evidence="2">Belongs to the Rieske iron-sulfur protein family.</text>
</comment>
<dbReference type="AlphaFoldDB" id="A0AAD5X808"/>
<evidence type="ECO:0000256" key="7">
    <source>
        <dbReference type="ARBA" id="ARBA00023004"/>
    </source>
</evidence>
<dbReference type="InterPro" id="IPR036922">
    <property type="entry name" value="Rieske_2Fe-2S_sf"/>
</dbReference>
<comment type="cofactor">
    <cofactor evidence="12">
        <name>[2Fe-2S] cluster</name>
        <dbReference type="ChEBI" id="CHEBI:190135"/>
    </cofactor>
    <text evidence="12">Binds 1 [2Fe-2S] cluster per subunit.</text>
</comment>
<comment type="catalytic activity">
    <reaction evidence="12">
        <text>a quinol + 2 Fe(III)-[cytochrome c](out) = a quinone + 2 Fe(II)-[cytochrome c](out) + 2 H(+)(out)</text>
        <dbReference type="Rhea" id="RHEA:11484"/>
        <dbReference type="Rhea" id="RHEA-COMP:10350"/>
        <dbReference type="Rhea" id="RHEA-COMP:14399"/>
        <dbReference type="ChEBI" id="CHEBI:15378"/>
        <dbReference type="ChEBI" id="CHEBI:24646"/>
        <dbReference type="ChEBI" id="CHEBI:29033"/>
        <dbReference type="ChEBI" id="CHEBI:29034"/>
        <dbReference type="ChEBI" id="CHEBI:132124"/>
        <dbReference type="EC" id="7.1.1.8"/>
    </reaction>
</comment>
<keyword evidence="9" id="KW-0472">Membrane</keyword>
<dbReference type="CDD" id="cd03470">
    <property type="entry name" value="Rieske_cytochrome_bc1"/>
    <property type="match status" value="1"/>
</dbReference>
<evidence type="ECO:0000256" key="11">
    <source>
        <dbReference type="ARBA" id="ARBA00072517"/>
    </source>
</evidence>
<dbReference type="GO" id="GO:0005743">
    <property type="term" value="C:mitochondrial inner membrane"/>
    <property type="evidence" value="ECO:0007669"/>
    <property type="project" value="UniProtKB-SubCell"/>
</dbReference>
<dbReference type="InterPro" id="IPR014349">
    <property type="entry name" value="Rieske_Fe-S_prot"/>
</dbReference>
<keyword evidence="5" id="KW-0479">Metal-binding</keyword>
<evidence type="ECO:0000256" key="14">
    <source>
        <dbReference type="SAM" id="MobiDB-lite"/>
    </source>
</evidence>
<comment type="caution">
    <text evidence="16">The sequence shown here is derived from an EMBL/GenBank/DDBJ whole genome shotgun (WGS) entry which is preliminary data.</text>
</comment>
<dbReference type="Gene3D" id="2.102.10.10">
    <property type="entry name" value="Rieske [2Fe-2S] iron-sulphur domain"/>
    <property type="match status" value="1"/>
</dbReference>
<evidence type="ECO:0000256" key="4">
    <source>
        <dbReference type="ARBA" id="ARBA00022714"/>
    </source>
</evidence>
<keyword evidence="10" id="KW-1015">Disulfide bond</keyword>
<comment type="subcellular location">
    <subcellularLocation>
        <location evidence="1">Membrane</location>
        <topology evidence="1">Single-pass membrane protein</topology>
    </subcellularLocation>
    <subcellularLocation>
        <location evidence="13">Mitochondrion inner membrane</location>
    </subcellularLocation>
</comment>
<reference evidence="16" key="1">
    <citation type="submission" date="2020-05" db="EMBL/GenBank/DDBJ databases">
        <title>Phylogenomic resolution of chytrid fungi.</title>
        <authorList>
            <person name="Stajich J.E."/>
            <person name="Amses K."/>
            <person name="Simmons R."/>
            <person name="Seto K."/>
            <person name="Myers J."/>
            <person name="Bonds A."/>
            <person name="Quandt C.A."/>
            <person name="Barry K."/>
            <person name="Liu P."/>
            <person name="Grigoriev I."/>
            <person name="Longcore J.E."/>
            <person name="James T.Y."/>
        </authorList>
    </citation>
    <scope>NUCLEOTIDE SEQUENCE</scope>
    <source>
        <strain evidence="16">JEL0318</strain>
    </source>
</reference>
<evidence type="ECO:0000256" key="1">
    <source>
        <dbReference type="ARBA" id="ARBA00004167"/>
    </source>
</evidence>
<keyword evidence="6" id="KW-1133">Transmembrane helix</keyword>
<evidence type="ECO:0000256" key="12">
    <source>
        <dbReference type="RuleBase" id="RU004494"/>
    </source>
</evidence>
<dbReference type="EC" id="7.1.1.8" evidence="12"/>
<evidence type="ECO:0000256" key="6">
    <source>
        <dbReference type="ARBA" id="ARBA00022989"/>
    </source>
</evidence>
<evidence type="ECO:0000313" key="16">
    <source>
        <dbReference type="EMBL" id="KAJ3056224.1"/>
    </source>
</evidence>
<dbReference type="Pfam" id="PF00355">
    <property type="entry name" value="Rieske"/>
    <property type="match status" value="1"/>
</dbReference>
<organism evidence="16 17">
    <name type="scientific">Rhizophlyctis rosea</name>
    <dbReference type="NCBI Taxonomy" id="64517"/>
    <lineage>
        <taxon>Eukaryota</taxon>
        <taxon>Fungi</taxon>
        <taxon>Fungi incertae sedis</taxon>
        <taxon>Chytridiomycota</taxon>
        <taxon>Chytridiomycota incertae sedis</taxon>
        <taxon>Chytridiomycetes</taxon>
        <taxon>Rhizophlyctidales</taxon>
        <taxon>Rhizophlyctidaceae</taxon>
        <taxon>Rhizophlyctis</taxon>
    </lineage>
</organism>
<keyword evidence="12" id="KW-0813">Transport</keyword>
<dbReference type="GO" id="GO:0051537">
    <property type="term" value="F:2 iron, 2 sulfur cluster binding"/>
    <property type="evidence" value="ECO:0007669"/>
    <property type="project" value="UniProtKB-KW"/>
</dbReference>
<evidence type="ECO:0000256" key="13">
    <source>
        <dbReference type="RuleBase" id="RU004495"/>
    </source>
</evidence>
<evidence type="ECO:0000313" key="17">
    <source>
        <dbReference type="Proteomes" id="UP001212841"/>
    </source>
</evidence>
<evidence type="ECO:0000256" key="10">
    <source>
        <dbReference type="ARBA" id="ARBA00023157"/>
    </source>
</evidence>
<dbReference type="InterPro" id="IPR006317">
    <property type="entry name" value="Ubiquinol_cyt_c_Rdtase_Fe-S-su"/>
</dbReference>
<dbReference type="InterPro" id="IPR017941">
    <property type="entry name" value="Rieske_2Fe-2S"/>
</dbReference>
<dbReference type="Pfam" id="PF02921">
    <property type="entry name" value="UCR_TM"/>
    <property type="match status" value="1"/>
</dbReference>
<dbReference type="EMBL" id="JADGJD010000041">
    <property type="protein sequence ID" value="KAJ3056224.1"/>
    <property type="molecule type" value="Genomic_DNA"/>
</dbReference>
<keyword evidence="7" id="KW-0408">Iron</keyword>
<dbReference type="SUPFAM" id="SSF81502">
    <property type="entry name" value="ISP transmembrane anchor"/>
    <property type="match status" value="1"/>
</dbReference>
<feature type="compositionally biased region" description="Polar residues" evidence="14">
    <location>
        <begin position="1"/>
        <end position="14"/>
    </location>
</feature>
<dbReference type="InterPro" id="IPR005805">
    <property type="entry name" value="Rieske_Fe-S_prot_C"/>
</dbReference>
<accession>A0AAD5X808</accession>
<keyword evidence="3" id="KW-0812">Transmembrane</keyword>
<dbReference type="Proteomes" id="UP001212841">
    <property type="component" value="Unassembled WGS sequence"/>
</dbReference>
<dbReference type="NCBIfam" id="TIGR01416">
    <property type="entry name" value="Rieske_proteo"/>
    <property type="match status" value="1"/>
</dbReference>
<dbReference type="GO" id="GO:0046872">
    <property type="term" value="F:metal ion binding"/>
    <property type="evidence" value="ECO:0007669"/>
    <property type="project" value="UniProtKB-KW"/>
</dbReference>
<comment type="miscellaneous">
    <text evidence="12">The Rieske protein is a high potential 2Fe-2S protein.</text>
</comment>
<dbReference type="InterPro" id="IPR037008">
    <property type="entry name" value="bc1_Rieske_TM_sf"/>
</dbReference>
<dbReference type="InterPro" id="IPR004192">
    <property type="entry name" value="Rieske_TM"/>
</dbReference>
<proteinExistence type="inferred from homology"/>
<dbReference type="PROSITE" id="PS51296">
    <property type="entry name" value="RIESKE"/>
    <property type="match status" value="1"/>
</dbReference>
<name>A0AAD5X808_9FUNG</name>
<dbReference type="SUPFAM" id="SSF50022">
    <property type="entry name" value="ISP domain"/>
    <property type="match status" value="1"/>
</dbReference>